<gene>
    <name evidence="10" type="ORF">ABID41_002114</name>
</gene>
<dbReference type="InterPro" id="IPR005467">
    <property type="entry name" value="His_kinase_dom"/>
</dbReference>
<dbReference type="CDD" id="cd19410">
    <property type="entry name" value="HK9-like_sensor"/>
    <property type="match status" value="1"/>
</dbReference>
<dbReference type="PANTHER" id="PTHR41523:SF8">
    <property type="entry name" value="ETHYLENE RESPONSE SENSOR PROTEIN"/>
    <property type="match status" value="1"/>
</dbReference>
<dbReference type="Pfam" id="PF07568">
    <property type="entry name" value="HisKA_2"/>
    <property type="match status" value="1"/>
</dbReference>
<keyword evidence="8" id="KW-0472">Membrane</keyword>
<dbReference type="Gene3D" id="3.30.450.20">
    <property type="entry name" value="PAS domain"/>
    <property type="match status" value="1"/>
</dbReference>
<evidence type="ECO:0000256" key="3">
    <source>
        <dbReference type="ARBA" id="ARBA00022553"/>
    </source>
</evidence>
<feature type="transmembrane region" description="Helical" evidence="8">
    <location>
        <begin position="189"/>
        <end position="211"/>
    </location>
</feature>
<evidence type="ECO:0000256" key="7">
    <source>
        <dbReference type="ARBA" id="ARBA00022840"/>
    </source>
</evidence>
<keyword evidence="5" id="KW-0547">Nucleotide-binding</keyword>
<evidence type="ECO:0000256" key="1">
    <source>
        <dbReference type="ARBA" id="ARBA00000085"/>
    </source>
</evidence>
<reference evidence="10 11" key="1">
    <citation type="submission" date="2024-06" db="EMBL/GenBank/DDBJ databases">
        <title>Genomic Encyclopedia of Type Strains, Phase IV (KMG-IV): sequencing the most valuable type-strain genomes for metagenomic binning, comparative biology and taxonomic classification.</title>
        <authorList>
            <person name="Goeker M."/>
        </authorList>
    </citation>
    <scope>NUCLEOTIDE SEQUENCE [LARGE SCALE GENOMIC DNA]</scope>
    <source>
        <strain evidence="10 11">DSM 17809</strain>
    </source>
</reference>
<evidence type="ECO:0000313" key="10">
    <source>
        <dbReference type="EMBL" id="MET3527019.1"/>
    </source>
</evidence>
<dbReference type="InterPro" id="IPR003594">
    <property type="entry name" value="HATPase_dom"/>
</dbReference>
<dbReference type="PROSITE" id="PS50109">
    <property type="entry name" value="HIS_KIN"/>
    <property type="match status" value="1"/>
</dbReference>
<dbReference type="InterPro" id="IPR036890">
    <property type="entry name" value="HATPase_C_sf"/>
</dbReference>
<dbReference type="SUPFAM" id="SSF55874">
    <property type="entry name" value="ATPase domain of HSP90 chaperone/DNA topoisomerase II/histidine kinase"/>
    <property type="match status" value="1"/>
</dbReference>
<keyword evidence="6 10" id="KW-0418">Kinase</keyword>
<evidence type="ECO:0000259" key="9">
    <source>
        <dbReference type="PROSITE" id="PS50109"/>
    </source>
</evidence>
<dbReference type="Pfam" id="PF05227">
    <property type="entry name" value="CHASE3"/>
    <property type="match status" value="1"/>
</dbReference>
<feature type="domain" description="Histidine kinase" evidence="9">
    <location>
        <begin position="244"/>
        <end position="436"/>
    </location>
</feature>
<protein>
    <recommendedName>
        <fullName evidence="2">histidine kinase</fullName>
        <ecNumber evidence="2">2.7.13.3</ecNumber>
    </recommendedName>
</protein>
<dbReference type="SMART" id="SM00387">
    <property type="entry name" value="HATPase_c"/>
    <property type="match status" value="1"/>
</dbReference>
<proteinExistence type="predicted"/>
<name>A0ABV2EJ09_9CAUL</name>
<keyword evidence="7" id="KW-0067">ATP-binding</keyword>
<feature type="transmembrane region" description="Helical" evidence="8">
    <location>
        <begin position="25"/>
        <end position="47"/>
    </location>
</feature>
<dbReference type="Gene3D" id="3.30.565.10">
    <property type="entry name" value="Histidine kinase-like ATPase, C-terminal domain"/>
    <property type="match status" value="1"/>
</dbReference>
<dbReference type="EMBL" id="JBEPLU010000001">
    <property type="protein sequence ID" value="MET3527019.1"/>
    <property type="molecule type" value="Genomic_DNA"/>
</dbReference>
<dbReference type="InterPro" id="IPR011495">
    <property type="entry name" value="Sig_transdc_His_kin_sub2_dim/P"/>
</dbReference>
<accession>A0ABV2EJ09</accession>
<keyword evidence="8" id="KW-1133">Transmembrane helix</keyword>
<keyword evidence="11" id="KW-1185">Reference proteome</keyword>
<dbReference type="GO" id="GO:0016301">
    <property type="term" value="F:kinase activity"/>
    <property type="evidence" value="ECO:0007669"/>
    <property type="project" value="UniProtKB-KW"/>
</dbReference>
<comment type="caution">
    <text evidence="10">The sequence shown here is derived from an EMBL/GenBank/DDBJ whole genome shotgun (WGS) entry which is preliminary data.</text>
</comment>
<comment type="catalytic activity">
    <reaction evidence="1">
        <text>ATP + protein L-histidine = ADP + protein N-phospho-L-histidine.</text>
        <dbReference type="EC" id="2.7.13.3"/>
    </reaction>
</comment>
<evidence type="ECO:0000256" key="4">
    <source>
        <dbReference type="ARBA" id="ARBA00022679"/>
    </source>
</evidence>
<sequence>MADGDAVPETRGASRIAARERGFRLLAVIVTALFLAFAALGGAFVWYDRAAGALVHTHEVRAQVDGLRQSLTEAESAQRAFILTGDSQFTRRLDAAGVEARARIAALETATRNSPNQQQRLDDLRGLMETRLATIEETIAARRSGSPGAAIQIIMRGEGVQAMDEVRRIARDIEQEEARLQEVRARQVAAVRAVIIVALILFALILTLLFVKALRDISLDREAEADAAERLSRLLADRTLLLDEVNHRVKNSLQQIASVVRLQSRSVEHADAREALDKTLDRIMAVGRVHEQLYQPGETVGRFHAGHYAESLARDLVDSLGREDIALVTRIESIELDLKQAVPLALILNELITNALKYGCPADRPSTIRVGLGTDGERYRLSVADDGDGLPKDFSPTVKRGLGMRAIEALAKQLGGQFEIEQAKVGASFAVIFPRS</sequence>
<dbReference type="PANTHER" id="PTHR41523">
    <property type="entry name" value="TWO-COMPONENT SYSTEM SENSOR PROTEIN"/>
    <property type="match status" value="1"/>
</dbReference>
<dbReference type="InterPro" id="IPR007891">
    <property type="entry name" value="CHASE3"/>
</dbReference>
<organism evidence="10 11">
    <name type="scientific">Phenylobacterium koreense</name>
    <dbReference type="NCBI Taxonomy" id="266125"/>
    <lineage>
        <taxon>Bacteria</taxon>
        <taxon>Pseudomonadati</taxon>
        <taxon>Pseudomonadota</taxon>
        <taxon>Alphaproteobacteria</taxon>
        <taxon>Caulobacterales</taxon>
        <taxon>Caulobacteraceae</taxon>
        <taxon>Phenylobacterium</taxon>
    </lineage>
</organism>
<dbReference type="Pfam" id="PF02518">
    <property type="entry name" value="HATPase_c"/>
    <property type="match status" value="1"/>
</dbReference>
<dbReference type="RefSeq" id="WP_354297569.1">
    <property type="nucleotide sequence ID" value="NZ_JBEPLU010000001.1"/>
</dbReference>
<dbReference type="InterPro" id="IPR004358">
    <property type="entry name" value="Sig_transdc_His_kin-like_C"/>
</dbReference>
<evidence type="ECO:0000256" key="5">
    <source>
        <dbReference type="ARBA" id="ARBA00022741"/>
    </source>
</evidence>
<evidence type="ECO:0000256" key="6">
    <source>
        <dbReference type="ARBA" id="ARBA00022777"/>
    </source>
</evidence>
<dbReference type="PRINTS" id="PR00344">
    <property type="entry name" value="BCTRLSENSOR"/>
</dbReference>
<evidence type="ECO:0000313" key="11">
    <source>
        <dbReference type="Proteomes" id="UP001549110"/>
    </source>
</evidence>
<dbReference type="EC" id="2.7.13.3" evidence="2"/>
<evidence type="ECO:0000256" key="2">
    <source>
        <dbReference type="ARBA" id="ARBA00012438"/>
    </source>
</evidence>
<keyword evidence="4" id="KW-0808">Transferase</keyword>
<dbReference type="Proteomes" id="UP001549110">
    <property type="component" value="Unassembled WGS sequence"/>
</dbReference>
<evidence type="ECO:0000256" key="8">
    <source>
        <dbReference type="SAM" id="Phobius"/>
    </source>
</evidence>
<keyword evidence="8" id="KW-0812">Transmembrane</keyword>
<keyword evidence="3" id="KW-0597">Phosphoprotein</keyword>